<evidence type="ECO:0000256" key="3">
    <source>
        <dbReference type="ARBA" id="ARBA00022722"/>
    </source>
</evidence>
<keyword evidence="10" id="KW-0255">Endonuclease</keyword>
<name>A0ABT6ZSZ4_9ACTN</name>
<evidence type="ECO:0000256" key="8">
    <source>
        <dbReference type="ARBA" id="ARBA00023204"/>
    </source>
</evidence>
<dbReference type="Pfam" id="PF03372">
    <property type="entry name" value="Exo_endo_phos"/>
    <property type="match status" value="1"/>
</dbReference>
<dbReference type="RefSeq" id="WP_274042502.1">
    <property type="nucleotide sequence ID" value="NZ_JANCPR020000007.1"/>
</dbReference>
<comment type="caution">
    <text evidence="10">The sequence shown here is derived from an EMBL/GenBank/DDBJ whole genome shotgun (WGS) entry which is preliminary data.</text>
</comment>
<dbReference type="EMBL" id="JANCPR020000007">
    <property type="protein sequence ID" value="MDJ1132188.1"/>
    <property type="molecule type" value="Genomic_DNA"/>
</dbReference>
<dbReference type="InterPro" id="IPR036691">
    <property type="entry name" value="Endo/exonu/phosph_ase_sf"/>
</dbReference>
<evidence type="ECO:0000313" key="10">
    <source>
        <dbReference type="EMBL" id="MDJ1132188.1"/>
    </source>
</evidence>
<keyword evidence="6" id="KW-0378">Hydrolase</keyword>
<comment type="cofactor">
    <cofactor evidence="1">
        <name>Mn(2+)</name>
        <dbReference type="ChEBI" id="CHEBI:29035"/>
    </cofactor>
</comment>
<evidence type="ECO:0000259" key="9">
    <source>
        <dbReference type="Pfam" id="PF03372"/>
    </source>
</evidence>
<keyword evidence="11" id="KW-1185">Reference proteome</keyword>
<keyword evidence="7" id="KW-0460">Magnesium</keyword>
<dbReference type="InterPro" id="IPR051547">
    <property type="entry name" value="TDP2-like"/>
</dbReference>
<dbReference type="Gene3D" id="3.60.10.10">
    <property type="entry name" value="Endonuclease/exonuclease/phosphatase"/>
    <property type="match status" value="1"/>
</dbReference>
<dbReference type="PANTHER" id="PTHR15822">
    <property type="entry name" value="TRAF AND TNF RECEPTOR-ASSOCIATED PROTEIN"/>
    <property type="match status" value="1"/>
</dbReference>
<evidence type="ECO:0000256" key="5">
    <source>
        <dbReference type="ARBA" id="ARBA00022763"/>
    </source>
</evidence>
<dbReference type="InterPro" id="IPR005135">
    <property type="entry name" value="Endo/exonuclease/phosphatase"/>
</dbReference>
<dbReference type="Proteomes" id="UP001214441">
    <property type="component" value="Unassembled WGS sequence"/>
</dbReference>
<evidence type="ECO:0000256" key="7">
    <source>
        <dbReference type="ARBA" id="ARBA00022842"/>
    </source>
</evidence>
<accession>A0ABT6ZSZ4</accession>
<dbReference type="PANTHER" id="PTHR15822:SF4">
    <property type="entry name" value="TYROSYL-DNA PHOSPHODIESTERASE 2"/>
    <property type="match status" value="1"/>
</dbReference>
<feature type="domain" description="Endonuclease/exonuclease/phosphatase" evidence="9">
    <location>
        <begin position="16"/>
        <end position="267"/>
    </location>
</feature>
<organism evidence="10 11">
    <name type="scientific">Streptomyces iconiensis</name>
    <dbReference type="NCBI Taxonomy" id="1384038"/>
    <lineage>
        <taxon>Bacteria</taxon>
        <taxon>Bacillati</taxon>
        <taxon>Actinomycetota</taxon>
        <taxon>Actinomycetes</taxon>
        <taxon>Kitasatosporales</taxon>
        <taxon>Streptomycetaceae</taxon>
        <taxon>Streptomyces</taxon>
    </lineage>
</organism>
<gene>
    <name evidence="10" type="ORF">NMN56_009540</name>
</gene>
<evidence type="ECO:0000313" key="11">
    <source>
        <dbReference type="Proteomes" id="UP001214441"/>
    </source>
</evidence>
<reference evidence="10 11" key="1">
    <citation type="submission" date="2023-05" db="EMBL/GenBank/DDBJ databases">
        <title>Streptantibioticus silvisoli sp. nov., acidotolerant actinomycetes 1 from pine litter.</title>
        <authorList>
            <person name="Swiecimska M."/>
            <person name="Golinska P."/>
            <person name="Sangal V."/>
            <person name="Wachnowicz B."/>
            <person name="Goodfellow M."/>
        </authorList>
    </citation>
    <scope>NUCLEOTIDE SEQUENCE [LARGE SCALE GENOMIC DNA]</scope>
    <source>
        <strain evidence="10 11">DSM 42109</strain>
    </source>
</reference>
<protein>
    <submittedName>
        <fullName evidence="10">Endonuclease/exonuclease/phosphatase family protein</fullName>
    </submittedName>
</protein>
<keyword evidence="4" id="KW-0479">Metal-binding</keyword>
<evidence type="ECO:0000256" key="6">
    <source>
        <dbReference type="ARBA" id="ARBA00022801"/>
    </source>
</evidence>
<proteinExistence type="predicted"/>
<evidence type="ECO:0000256" key="1">
    <source>
        <dbReference type="ARBA" id="ARBA00001936"/>
    </source>
</evidence>
<keyword evidence="5" id="KW-0227">DNA damage</keyword>
<keyword evidence="3" id="KW-0540">Nuclease</keyword>
<evidence type="ECO:0000256" key="4">
    <source>
        <dbReference type="ARBA" id="ARBA00022723"/>
    </source>
</evidence>
<keyword evidence="8" id="KW-0234">DNA repair</keyword>
<dbReference type="GO" id="GO:0004519">
    <property type="term" value="F:endonuclease activity"/>
    <property type="evidence" value="ECO:0007669"/>
    <property type="project" value="UniProtKB-KW"/>
</dbReference>
<evidence type="ECO:0000256" key="2">
    <source>
        <dbReference type="ARBA" id="ARBA00001946"/>
    </source>
</evidence>
<comment type="cofactor">
    <cofactor evidence="2">
        <name>Mg(2+)</name>
        <dbReference type="ChEBI" id="CHEBI:18420"/>
    </cofactor>
</comment>
<sequence>MAEGRAGAVRGTLRVMTVNVLERTYADWDRRRHVLARGIESWRPDIVALQEVVGEGDHDGTAELLGGGWQLVAHPRWSASGVGAVLASRWPLGAVRATAFPDTGRTEAGAWRGLTVVEVRAPGPFGTVLIAHHKPSWPRGYEAEREAQAVMAARLIDSMAGSGHVVLLGDFDAAPDAASVRFWTGRQSLDGVSVCYLDAWAAAHPDEPGHTFSPANPLVRRGDMPEDEGRRIDYVMVRCGDHGPTLHVTRCERVFAEAVDGVWASDHYGLVADLVPPAHPPGSWRDRG</sequence>
<dbReference type="SUPFAM" id="SSF56219">
    <property type="entry name" value="DNase I-like"/>
    <property type="match status" value="1"/>
</dbReference>